<evidence type="ECO:0000313" key="1">
    <source>
        <dbReference type="EMBL" id="OWT62093.1"/>
    </source>
</evidence>
<dbReference type="Gene3D" id="2.60.120.620">
    <property type="entry name" value="q2cbj1_9rhob like domain"/>
    <property type="match status" value="1"/>
</dbReference>
<evidence type="ECO:0000313" key="2">
    <source>
        <dbReference type="Proteomes" id="UP000214603"/>
    </source>
</evidence>
<accession>A0A225MP14</accession>
<dbReference type="Proteomes" id="UP000214603">
    <property type="component" value="Unassembled WGS sequence"/>
</dbReference>
<name>A0A225MP14_9BURK</name>
<keyword evidence="2" id="KW-1185">Reference proteome</keyword>
<dbReference type="PANTHER" id="PTHR20883:SF49">
    <property type="entry name" value="PHYTANOYL-COA DIOXYGENASE"/>
    <property type="match status" value="1"/>
</dbReference>
<organism evidence="1 2">
    <name type="scientific">Candidimonas nitroreducens</name>
    <dbReference type="NCBI Taxonomy" id="683354"/>
    <lineage>
        <taxon>Bacteria</taxon>
        <taxon>Pseudomonadati</taxon>
        <taxon>Pseudomonadota</taxon>
        <taxon>Betaproteobacteria</taxon>
        <taxon>Burkholderiales</taxon>
        <taxon>Alcaligenaceae</taxon>
        <taxon>Candidimonas</taxon>
    </lineage>
</organism>
<protein>
    <submittedName>
        <fullName evidence="1">Phytanoyl-CoA dioxygenase</fullName>
    </submittedName>
</protein>
<dbReference type="EMBL" id="NJIH01000004">
    <property type="protein sequence ID" value="OWT62093.1"/>
    <property type="molecule type" value="Genomic_DNA"/>
</dbReference>
<proteinExistence type="predicted"/>
<keyword evidence="1" id="KW-0223">Dioxygenase</keyword>
<dbReference type="SUPFAM" id="SSF51197">
    <property type="entry name" value="Clavaminate synthase-like"/>
    <property type="match status" value="1"/>
</dbReference>
<comment type="caution">
    <text evidence="1">The sequence shown here is derived from an EMBL/GenBank/DDBJ whole genome shotgun (WGS) entry which is preliminary data.</text>
</comment>
<dbReference type="GO" id="GO:0016706">
    <property type="term" value="F:2-oxoglutarate-dependent dioxygenase activity"/>
    <property type="evidence" value="ECO:0007669"/>
    <property type="project" value="UniProtKB-ARBA"/>
</dbReference>
<dbReference type="PANTHER" id="PTHR20883">
    <property type="entry name" value="PHYTANOYL-COA DIOXYGENASE DOMAIN CONTAINING 1"/>
    <property type="match status" value="1"/>
</dbReference>
<gene>
    <name evidence="1" type="ORF">CEY11_09840</name>
</gene>
<dbReference type="AlphaFoldDB" id="A0A225MP14"/>
<dbReference type="InterPro" id="IPR008775">
    <property type="entry name" value="Phytyl_CoA_dOase-like"/>
</dbReference>
<reference evidence="2" key="1">
    <citation type="submission" date="2017-06" db="EMBL/GenBank/DDBJ databases">
        <title>Herbaspirillum phytohormonus sp. nov., isolated from the root nodule of Robinia pseudoacacia in lead-zinc mine.</title>
        <authorList>
            <person name="Fan M."/>
            <person name="Lin Y."/>
        </authorList>
    </citation>
    <scope>NUCLEOTIDE SEQUENCE [LARGE SCALE GENOMIC DNA]</scope>
    <source>
        <strain evidence="2">SC-089</strain>
    </source>
</reference>
<sequence>MEDFVERFEADGAICLRGAIDAKQLELLRLGIERNVSSPSPFFRNLGGENGGFLSDMWSRRYIPEFQRFCMESPAASIAARAMRTDRVRLAQDTWFMKRPGSAERTPWHHDTVVDGPFCSLWVALDPTPRAATLEFVRGSHAWGKALMPKSFFEAPTADTPAVDRFYTEFHGDQSRRDAQEFGEIPDIEADRSAYDIIGWDMQPGDCVLFDARTIHGAPGNSFGHCMRRFVTRWVTDASVVARHGQEMIDALAGAGLDISLRIGGPIRGDMFPEFGPSGMRAA</sequence>
<dbReference type="OrthoDB" id="9814777at2"/>
<dbReference type="RefSeq" id="WP_088603181.1">
    <property type="nucleotide sequence ID" value="NZ_NJIH01000004.1"/>
</dbReference>
<dbReference type="Pfam" id="PF05721">
    <property type="entry name" value="PhyH"/>
    <property type="match status" value="1"/>
</dbReference>
<keyword evidence="1" id="KW-0560">Oxidoreductase</keyword>
<dbReference type="GO" id="GO:0005506">
    <property type="term" value="F:iron ion binding"/>
    <property type="evidence" value="ECO:0007669"/>
    <property type="project" value="UniProtKB-ARBA"/>
</dbReference>